<evidence type="ECO:0000313" key="3">
    <source>
        <dbReference type="EMBL" id="GGB00797.1"/>
    </source>
</evidence>
<gene>
    <name evidence="3" type="ORF">GCM10010979_14140</name>
</gene>
<feature type="transmembrane region" description="Helical" evidence="2">
    <location>
        <begin position="96"/>
        <end position="114"/>
    </location>
</feature>
<accession>A0A916SH95</accession>
<keyword evidence="2" id="KW-1133">Transmembrane helix</keyword>
<dbReference type="RefSeq" id="WP_188509944.1">
    <property type="nucleotide sequence ID" value="NZ_BMGB01000001.1"/>
</dbReference>
<dbReference type="AlphaFoldDB" id="A0A916SH95"/>
<comment type="caution">
    <text evidence="3">The sequence shown here is derived from an EMBL/GenBank/DDBJ whole genome shotgun (WGS) entry which is preliminary data.</text>
</comment>
<feature type="transmembrane region" description="Helical" evidence="2">
    <location>
        <begin position="12"/>
        <end position="41"/>
    </location>
</feature>
<dbReference type="Proteomes" id="UP000606922">
    <property type="component" value="Unassembled WGS sequence"/>
</dbReference>
<feature type="transmembrane region" description="Helical" evidence="2">
    <location>
        <begin position="151"/>
        <end position="172"/>
    </location>
</feature>
<evidence type="ECO:0000313" key="4">
    <source>
        <dbReference type="Proteomes" id="UP000606922"/>
    </source>
</evidence>
<reference evidence="3" key="2">
    <citation type="submission" date="2020-09" db="EMBL/GenBank/DDBJ databases">
        <authorList>
            <person name="Sun Q."/>
            <person name="Zhou Y."/>
        </authorList>
    </citation>
    <scope>NUCLEOTIDE SEQUENCE</scope>
    <source>
        <strain evidence="3">CGMCC 1.12813</strain>
    </source>
</reference>
<organism evidence="3 4">
    <name type="scientific">Conyzicola nivalis</name>
    <dbReference type="NCBI Taxonomy" id="1477021"/>
    <lineage>
        <taxon>Bacteria</taxon>
        <taxon>Bacillati</taxon>
        <taxon>Actinomycetota</taxon>
        <taxon>Actinomycetes</taxon>
        <taxon>Micrococcales</taxon>
        <taxon>Microbacteriaceae</taxon>
        <taxon>Conyzicola</taxon>
    </lineage>
</organism>
<feature type="region of interest" description="Disordered" evidence="1">
    <location>
        <begin position="180"/>
        <end position="219"/>
    </location>
</feature>
<protein>
    <submittedName>
        <fullName evidence="3">Uncharacterized protein</fullName>
    </submittedName>
</protein>
<keyword evidence="2" id="KW-0812">Transmembrane</keyword>
<keyword evidence="2" id="KW-0472">Membrane</keyword>
<dbReference type="EMBL" id="BMGB01000001">
    <property type="protein sequence ID" value="GGB00797.1"/>
    <property type="molecule type" value="Genomic_DNA"/>
</dbReference>
<name>A0A916SH95_9MICO</name>
<evidence type="ECO:0000256" key="2">
    <source>
        <dbReference type="SAM" id="Phobius"/>
    </source>
</evidence>
<sequence length="219" mass="23316">MSILPRARRGYPGVAGVTGAVFLLVVFVVAVIDGVVGIVYTQGRTLESLAGFEYALPALGAVVPFALWQVVPLAVGVFLSFWLVLPIRPHQRVGGVVLRSIVALLIGLVIAVAVEAVRLTTSDLPVNPTQSGAVDNRYYILVLGGLANDAWQLFASSLGLALAAGLAMWGWLRTRPSYGPLRHGGPQTEPVQTVSARQGDEPVGRPARGRRARPEPVRR</sequence>
<evidence type="ECO:0000256" key="1">
    <source>
        <dbReference type="SAM" id="MobiDB-lite"/>
    </source>
</evidence>
<proteinExistence type="predicted"/>
<feature type="transmembrane region" description="Helical" evidence="2">
    <location>
        <begin position="61"/>
        <end position="84"/>
    </location>
</feature>
<reference evidence="3" key="1">
    <citation type="journal article" date="2014" name="Int. J. Syst. Evol. Microbiol.">
        <title>Complete genome sequence of Corynebacterium casei LMG S-19264T (=DSM 44701T), isolated from a smear-ripened cheese.</title>
        <authorList>
            <consortium name="US DOE Joint Genome Institute (JGI-PGF)"/>
            <person name="Walter F."/>
            <person name="Albersmeier A."/>
            <person name="Kalinowski J."/>
            <person name="Ruckert C."/>
        </authorList>
    </citation>
    <scope>NUCLEOTIDE SEQUENCE</scope>
    <source>
        <strain evidence="3">CGMCC 1.12813</strain>
    </source>
</reference>
<keyword evidence="4" id="KW-1185">Reference proteome</keyword>